<gene>
    <name evidence="2" type="ORF">PFISCL1PPCAC_10898</name>
</gene>
<reference evidence="2" key="1">
    <citation type="submission" date="2023-10" db="EMBL/GenBank/DDBJ databases">
        <title>Genome assembly of Pristionchus species.</title>
        <authorList>
            <person name="Yoshida K."/>
            <person name="Sommer R.J."/>
        </authorList>
    </citation>
    <scope>NUCLEOTIDE SEQUENCE</scope>
    <source>
        <strain evidence="2">RS5133</strain>
    </source>
</reference>
<keyword evidence="3" id="KW-1185">Reference proteome</keyword>
<dbReference type="EMBL" id="BTSY01000003">
    <property type="protein sequence ID" value="GMT19601.1"/>
    <property type="molecule type" value="Genomic_DNA"/>
</dbReference>
<name>A0AAV5VJN2_9BILA</name>
<feature type="region of interest" description="Disordered" evidence="1">
    <location>
        <begin position="217"/>
        <end position="391"/>
    </location>
</feature>
<feature type="compositionally biased region" description="Pro residues" evidence="1">
    <location>
        <begin position="336"/>
        <end position="351"/>
    </location>
</feature>
<feature type="compositionally biased region" description="Acidic residues" evidence="1">
    <location>
        <begin position="223"/>
        <end position="234"/>
    </location>
</feature>
<evidence type="ECO:0000313" key="2">
    <source>
        <dbReference type="EMBL" id="GMT19601.1"/>
    </source>
</evidence>
<dbReference type="Proteomes" id="UP001432322">
    <property type="component" value="Unassembled WGS sequence"/>
</dbReference>
<dbReference type="AlphaFoldDB" id="A0AAV5VJN2"/>
<feature type="compositionally biased region" description="Polar residues" evidence="1">
    <location>
        <begin position="372"/>
        <end position="391"/>
    </location>
</feature>
<feature type="region of interest" description="Disordered" evidence="1">
    <location>
        <begin position="459"/>
        <end position="486"/>
    </location>
</feature>
<accession>A0AAV5VJN2</accession>
<protein>
    <submittedName>
        <fullName evidence="2">Uncharacterized protein</fullName>
    </submittedName>
</protein>
<organism evidence="2 3">
    <name type="scientific">Pristionchus fissidentatus</name>
    <dbReference type="NCBI Taxonomy" id="1538716"/>
    <lineage>
        <taxon>Eukaryota</taxon>
        <taxon>Metazoa</taxon>
        <taxon>Ecdysozoa</taxon>
        <taxon>Nematoda</taxon>
        <taxon>Chromadorea</taxon>
        <taxon>Rhabditida</taxon>
        <taxon>Rhabditina</taxon>
        <taxon>Diplogasteromorpha</taxon>
        <taxon>Diplogasteroidea</taxon>
        <taxon>Neodiplogasteridae</taxon>
        <taxon>Pristionchus</taxon>
    </lineage>
</organism>
<evidence type="ECO:0000313" key="3">
    <source>
        <dbReference type="Proteomes" id="UP001432322"/>
    </source>
</evidence>
<evidence type="ECO:0000256" key="1">
    <source>
        <dbReference type="SAM" id="MobiDB-lite"/>
    </source>
</evidence>
<feature type="compositionally biased region" description="Basic and acidic residues" evidence="1">
    <location>
        <begin position="235"/>
        <end position="248"/>
    </location>
</feature>
<proteinExistence type="predicted"/>
<feature type="non-terminal residue" evidence="2">
    <location>
        <position position="1"/>
    </location>
</feature>
<feature type="compositionally biased region" description="Polar residues" evidence="1">
    <location>
        <begin position="1"/>
        <end position="20"/>
    </location>
</feature>
<feature type="region of interest" description="Disordered" evidence="1">
    <location>
        <begin position="1"/>
        <end position="21"/>
    </location>
</feature>
<feature type="compositionally biased region" description="Polar residues" evidence="1">
    <location>
        <begin position="298"/>
        <end position="324"/>
    </location>
</feature>
<comment type="caution">
    <text evidence="2">The sequence shown here is derived from an EMBL/GenBank/DDBJ whole genome shotgun (WGS) entry which is preliminary data.</text>
</comment>
<sequence>IDVSFHTSSLGDSSSTTPIESTRRPVPTIFVCGYVHKRWHNGSLHTIITDLTPHYYVSCNGACDFSNRTRQLLSHAECMLFFVNEYTLADVSCLLALQYAWQLMIPIIMLRPPRTKLVITARASSRLRRNVMVHSNGTVVRSQSVGHEINMGEMEHGHLDQSGLDYALLQDILYEGYRIAVVYDRLDHGRSMEAVRSRITRATLPFHLTSTATSAIGLNLTEGGDDDDDDEEEINGGRDRRSGSKNNDKLSSGSNRRFRRPATPGRPNPDHPRGGEGLRLSQSKSPIPPRQRPESRHNSTLTTDNSETMSMASSRLRLSQSTGSLPDRKKSAKIITPPPSTPPKPIAPPPNIRQNGRAMRSPLAPIRVDHPSSGSNGSEAPSPSVNTTLSSPFDRRMSMMSLEDLTHYTTTQYLIFPIHDPTKKPQLIKFPNDLLEESLKCDSQWGSDSDIEEEVEIAPRINGDIGPLEDPDSPITSPAPYNEPII</sequence>